<evidence type="ECO:0000256" key="2">
    <source>
        <dbReference type="ARBA" id="ARBA00022475"/>
    </source>
</evidence>
<evidence type="ECO:0000256" key="1">
    <source>
        <dbReference type="ARBA" id="ARBA00004651"/>
    </source>
</evidence>
<proteinExistence type="predicted"/>
<feature type="transmembrane region" description="Helical" evidence="6">
    <location>
        <begin position="238"/>
        <end position="258"/>
    </location>
</feature>
<dbReference type="PANTHER" id="PTHR32196">
    <property type="entry name" value="ABC TRANSPORTER PERMEASE PROTEIN YPHD-RELATED-RELATED"/>
    <property type="match status" value="1"/>
</dbReference>
<dbReference type="Pfam" id="PF02653">
    <property type="entry name" value="BPD_transp_2"/>
    <property type="match status" value="1"/>
</dbReference>
<comment type="subcellular location">
    <subcellularLocation>
        <location evidence="1">Cell membrane</location>
        <topology evidence="1">Multi-pass membrane protein</topology>
    </subcellularLocation>
</comment>
<feature type="transmembrane region" description="Helical" evidence="6">
    <location>
        <begin position="68"/>
        <end position="86"/>
    </location>
</feature>
<dbReference type="RefSeq" id="WP_378126937.1">
    <property type="nucleotide sequence ID" value="NZ_JBHSED010000023.1"/>
</dbReference>
<feature type="transmembrane region" description="Helical" evidence="6">
    <location>
        <begin position="296"/>
        <end position="314"/>
    </location>
</feature>
<feature type="transmembrane region" description="Helical" evidence="6">
    <location>
        <begin position="119"/>
        <end position="140"/>
    </location>
</feature>
<evidence type="ECO:0000256" key="3">
    <source>
        <dbReference type="ARBA" id="ARBA00022692"/>
    </source>
</evidence>
<dbReference type="CDD" id="cd06579">
    <property type="entry name" value="TM_PBP1_transp_AraH_like"/>
    <property type="match status" value="1"/>
</dbReference>
<evidence type="ECO:0000313" key="8">
    <source>
        <dbReference type="Proteomes" id="UP001595755"/>
    </source>
</evidence>
<comment type="caution">
    <text evidence="7">The sequence shown here is derived from an EMBL/GenBank/DDBJ whole genome shotgun (WGS) entry which is preliminary data.</text>
</comment>
<dbReference type="PANTHER" id="PTHR32196:SF72">
    <property type="entry name" value="RIBOSE IMPORT PERMEASE PROTEIN RBSC"/>
    <property type="match status" value="1"/>
</dbReference>
<keyword evidence="5 6" id="KW-0472">Membrane</keyword>
<sequence length="353" mass="36973">MKRKGMNPAAESAALSVAHAGQEKTSMSISAYIARFRELGLLAFIVLLSLGVQLRNPSFLTWENISDIATNTAILSILAVGMMLVIITRGIDLSIGATLALSGMIAALTVSHYPGLHPLLAVGLGIGIGLACGIVIGFLVSWVNILPIIATLGMMNVFRGLTFETSGGKWVSAHQMPASFKGIATGSLLGINNLILIAIAIYLIAYYFVSHTRTGRRIYAVGSNPGSAEISGIRSGRILWLVYSIMGGLSGLAGVLWVSKFASAQGDTASGYELSVIAACVLGGVSIAGGVGKISGIVLGSILLGILNNALPMINVSPFWQNFIQGAIILIAVLVNALVKRGIDRNNLMRRKI</sequence>
<evidence type="ECO:0000256" key="5">
    <source>
        <dbReference type="ARBA" id="ARBA00023136"/>
    </source>
</evidence>
<keyword evidence="2" id="KW-1003">Cell membrane</keyword>
<feature type="transmembrane region" description="Helical" evidence="6">
    <location>
        <begin position="270"/>
        <end position="289"/>
    </location>
</feature>
<keyword evidence="4 6" id="KW-1133">Transmembrane helix</keyword>
<feature type="transmembrane region" description="Helical" evidence="6">
    <location>
        <begin position="93"/>
        <end position="113"/>
    </location>
</feature>
<organism evidence="7 8">
    <name type="scientific">Cohnella boryungensis</name>
    <dbReference type="NCBI Taxonomy" id="768479"/>
    <lineage>
        <taxon>Bacteria</taxon>
        <taxon>Bacillati</taxon>
        <taxon>Bacillota</taxon>
        <taxon>Bacilli</taxon>
        <taxon>Bacillales</taxon>
        <taxon>Paenibacillaceae</taxon>
        <taxon>Cohnella</taxon>
    </lineage>
</organism>
<dbReference type="Proteomes" id="UP001595755">
    <property type="component" value="Unassembled WGS sequence"/>
</dbReference>
<name>A0ABV8SD43_9BACL</name>
<feature type="transmembrane region" description="Helical" evidence="6">
    <location>
        <begin position="145"/>
        <end position="163"/>
    </location>
</feature>
<protein>
    <submittedName>
        <fullName evidence="7">ABC transporter permease</fullName>
    </submittedName>
</protein>
<keyword evidence="3 6" id="KW-0812">Transmembrane</keyword>
<dbReference type="EMBL" id="JBHSED010000023">
    <property type="protein sequence ID" value="MFC4304449.1"/>
    <property type="molecule type" value="Genomic_DNA"/>
</dbReference>
<evidence type="ECO:0000256" key="4">
    <source>
        <dbReference type="ARBA" id="ARBA00022989"/>
    </source>
</evidence>
<reference evidence="8" key="1">
    <citation type="journal article" date="2019" name="Int. J. Syst. Evol. Microbiol.">
        <title>The Global Catalogue of Microorganisms (GCM) 10K type strain sequencing project: providing services to taxonomists for standard genome sequencing and annotation.</title>
        <authorList>
            <consortium name="The Broad Institute Genomics Platform"/>
            <consortium name="The Broad Institute Genome Sequencing Center for Infectious Disease"/>
            <person name="Wu L."/>
            <person name="Ma J."/>
        </authorList>
    </citation>
    <scope>NUCLEOTIDE SEQUENCE [LARGE SCALE GENOMIC DNA]</scope>
    <source>
        <strain evidence="8">CGMCC 4.1641</strain>
    </source>
</reference>
<feature type="transmembrane region" description="Helical" evidence="6">
    <location>
        <begin position="39"/>
        <end position="56"/>
    </location>
</feature>
<dbReference type="InterPro" id="IPR001851">
    <property type="entry name" value="ABC_transp_permease"/>
</dbReference>
<keyword evidence="8" id="KW-1185">Reference proteome</keyword>
<evidence type="ECO:0000256" key="6">
    <source>
        <dbReference type="SAM" id="Phobius"/>
    </source>
</evidence>
<gene>
    <name evidence="7" type="ORF">ACFO1S_13555</name>
</gene>
<feature type="transmembrane region" description="Helical" evidence="6">
    <location>
        <begin position="320"/>
        <end position="339"/>
    </location>
</feature>
<evidence type="ECO:0000313" key="7">
    <source>
        <dbReference type="EMBL" id="MFC4304449.1"/>
    </source>
</evidence>
<feature type="transmembrane region" description="Helical" evidence="6">
    <location>
        <begin position="183"/>
        <end position="209"/>
    </location>
</feature>
<accession>A0ABV8SD43</accession>